<reference evidence="2" key="1">
    <citation type="submission" date="2021-01" db="EMBL/GenBank/DDBJ databases">
        <authorList>
            <person name="Corre E."/>
            <person name="Pelletier E."/>
            <person name="Niang G."/>
            <person name="Scheremetjew M."/>
            <person name="Finn R."/>
            <person name="Kale V."/>
            <person name="Holt S."/>
            <person name="Cochrane G."/>
            <person name="Meng A."/>
            <person name="Brown T."/>
            <person name="Cohen L."/>
        </authorList>
    </citation>
    <scope>NUCLEOTIDE SEQUENCE</scope>
    <source>
        <strain evidence="2">CCMP826</strain>
    </source>
</reference>
<gene>
    <name evidence="2" type="ORF">HTAM1171_LOCUS4082</name>
</gene>
<keyword evidence="1" id="KW-1133">Transmembrane helix</keyword>
<feature type="transmembrane region" description="Helical" evidence="1">
    <location>
        <begin position="218"/>
        <end position="239"/>
    </location>
</feature>
<dbReference type="PANTHER" id="PTHR33876:SF4">
    <property type="entry name" value="CHLOROPLAST PROTEIN FOR GROWTH AND FERTILITY 2"/>
    <property type="match status" value="1"/>
</dbReference>
<dbReference type="EMBL" id="HBGV01006688">
    <property type="protein sequence ID" value="CAD9483163.1"/>
    <property type="molecule type" value="Transcribed_RNA"/>
</dbReference>
<name>A0A7S2H891_9STRA</name>
<dbReference type="InterPro" id="IPR052776">
    <property type="entry name" value="Chloro_ReproSupport/MetalTrans"/>
</dbReference>
<feature type="transmembrane region" description="Helical" evidence="1">
    <location>
        <begin position="6"/>
        <end position="25"/>
    </location>
</feature>
<feature type="transmembrane region" description="Helical" evidence="1">
    <location>
        <begin position="46"/>
        <end position="68"/>
    </location>
</feature>
<dbReference type="PANTHER" id="PTHR33876">
    <property type="entry name" value="UNNAMED PRODUCT"/>
    <property type="match status" value="1"/>
</dbReference>
<accession>A0A7S2H891</accession>
<feature type="transmembrane region" description="Helical" evidence="1">
    <location>
        <begin position="287"/>
        <end position="312"/>
    </location>
</feature>
<evidence type="ECO:0008006" key="3">
    <source>
        <dbReference type="Google" id="ProtNLM"/>
    </source>
</evidence>
<feature type="transmembrane region" description="Helical" evidence="1">
    <location>
        <begin position="251"/>
        <end position="275"/>
    </location>
</feature>
<evidence type="ECO:0000256" key="1">
    <source>
        <dbReference type="SAM" id="Phobius"/>
    </source>
</evidence>
<protein>
    <recommendedName>
        <fullName evidence="3">Nickel/cobalt efflux system</fullName>
    </recommendedName>
</protein>
<evidence type="ECO:0000313" key="2">
    <source>
        <dbReference type="EMBL" id="CAD9483163.1"/>
    </source>
</evidence>
<organism evidence="2">
    <name type="scientific">Helicotheca tamesis</name>
    <dbReference type="NCBI Taxonomy" id="374047"/>
    <lineage>
        <taxon>Eukaryota</taxon>
        <taxon>Sar</taxon>
        <taxon>Stramenopiles</taxon>
        <taxon>Ochrophyta</taxon>
        <taxon>Bacillariophyta</taxon>
        <taxon>Mediophyceae</taxon>
        <taxon>Lithodesmiophycidae</taxon>
        <taxon>Lithodesmiales</taxon>
        <taxon>Lithodesmiaceae</taxon>
        <taxon>Helicotheca</taxon>
    </lineage>
</organism>
<proteinExistence type="predicted"/>
<sequence length="318" mass="33594">MPASPPITIIGSGIVMGIVHVLTGPDHLSALATLSANVGNFKAFGLGVRWGIGHSTGLVVVAAILIAFSGGGEVDMPDYLSTAFESLVGVFMICIGIFGFVKACRKEQSTSSTEEKTPMKTGENYSTLQVESGEASMSLADVAREGEVGESRTKIATLEISNEEDETAFENEQPLPVLGDDTEMSPSKWEYCFLMPPCCRCCYRCPNEQDNPLSTAGLLALGIGIVHGIAGPGGVLGVIPAVQLHNTVLASLYIGTFCVTSTIVMGTFAALYGTFSERLASTANMGFYMECFSSSLSIVVGVTWLVLLYLGILDEVFP</sequence>
<keyword evidence="1" id="KW-0472">Membrane</keyword>
<feature type="transmembrane region" description="Helical" evidence="1">
    <location>
        <begin position="80"/>
        <end position="101"/>
    </location>
</feature>
<keyword evidence="1" id="KW-0812">Transmembrane</keyword>
<dbReference type="AlphaFoldDB" id="A0A7S2H891"/>